<evidence type="ECO:0000313" key="10">
    <source>
        <dbReference type="Proteomes" id="UP000559010"/>
    </source>
</evidence>
<evidence type="ECO:0000256" key="4">
    <source>
        <dbReference type="ARBA" id="ARBA00022723"/>
    </source>
</evidence>
<evidence type="ECO:0000256" key="1">
    <source>
        <dbReference type="ARBA" id="ARBA00001946"/>
    </source>
</evidence>
<proteinExistence type="inferred from homology"/>
<protein>
    <submittedName>
        <fullName evidence="9">Type II toxin-antitoxin system VapC family toxin</fullName>
    </submittedName>
</protein>
<dbReference type="PANTHER" id="PTHR33653:SF1">
    <property type="entry name" value="RIBONUCLEASE VAPC2"/>
    <property type="match status" value="1"/>
</dbReference>
<evidence type="ECO:0000256" key="7">
    <source>
        <dbReference type="ARBA" id="ARBA00038093"/>
    </source>
</evidence>
<feature type="domain" description="PIN" evidence="8">
    <location>
        <begin position="6"/>
        <end position="115"/>
    </location>
</feature>
<dbReference type="InterPro" id="IPR029060">
    <property type="entry name" value="PIN-like_dom_sf"/>
</dbReference>
<dbReference type="GO" id="GO:0016787">
    <property type="term" value="F:hydrolase activity"/>
    <property type="evidence" value="ECO:0007669"/>
    <property type="project" value="UniProtKB-KW"/>
</dbReference>
<comment type="similarity">
    <text evidence="7">Belongs to the PINc/VapC protein family.</text>
</comment>
<evidence type="ECO:0000256" key="2">
    <source>
        <dbReference type="ARBA" id="ARBA00022649"/>
    </source>
</evidence>
<dbReference type="InterPro" id="IPR002716">
    <property type="entry name" value="PIN_dom"/>
</dbReference>
<name>A0A848J1S4_9BACT</name>
<dbReference type="CDD" id="cd18738">
    <property type="entry name" value="PIN_VapC4-5_FitB-like"/>
    <property type="match status" value="1"/>
</dbReference>
<accession>A0A848J1S4</accession>
<dbReference type="PANTHER" id="PTHR33653">
    <property type="entry name" value="RIBONUCLEASE VAPC2"/>
    <property type="match status" value="1"/>
</dbReference>
<evidence type="ECO:0000313" key="9">
    <source>
        <dbReference type="EMBL" id="NMM50773.1"/>
    </source>
</evidence>
<comment type="cofactor">
    <cofactor evidence="1">
        <name>Mg(2+)</name>
        <dbReference type="ChEBI" id="CHEBI:18420"/>
    </cofactor>
</comment>
<sequence>MNGNRIFVDTNILLYLLNGDKEVTEMISNKDVVISFITQLELLSYSNLNDDSEQLIRELLNECIIRDISREIKELTIEFRRKSKLKLPDSIIAATAYFNKLPLLTADKQFRTVDELDVIIYDV</sequence>
<comment type="caution">
    <text evidence="9">The sequence shown here is derived from an EMBL/GenBank/DDBJ whole genome shotgun (WGS) entry which is preliminary data.</text>
</comment>
<evidence type="ECO:0000256" key="3">
    <source>
        <dbReference type="ARBA" id="ARBA00022722"/>
    </source>
</evidence>
<keyword evidence="3" id="KW-0540">Nuclease</keyword>
<evidence type="ECO:0000259" key="8">
    <source>
        <dbReference type="Pfam" id="PF01850"/>
    </source>
</evidence>
<dbReference type="AlphaFoldDB" id="A0A848J1S4"/>
<dbReference type="RefSeq" id="WP_169685141.1">
    <property type="nucleotide sequence ID" value="NZ_JABBNU010000016.1"/>
</dbReference>
<reference evidence="9 10" key="1">
    <citation type="submission" date="2020-04" db="EMBL/GenBank/DDBJ databases">
        <title>Flammeovirgaceae bacterium KN852 isolated from deep sea.</title>
        <authorList>
            <person name="Zhang D.-C."/>
        </authorList>
    </citation>
    <scope>NUCLEOTIDE SEQUENCE [LARGE SCALE GENOMIC DNA]</scope>
    <source>
        <strain evidence="9 10">KN852</strain>
    </source>
</reference>
<keyword evidence="6" id="KW-0460">Magnesium</keyword>
<organism evidence="9 10">
    <name type="scientific">Marinigracilibium pacificum</name>
    <dbReference type="NCBI Taxonomy" id="2729599"/>
    <lineage>
        <taxon>Bacteria</taxon>
        <taxon>Pseudomonadati</taxon>
        <taxon>Bacteroidota</taxon>
        <taxon>Cytophagia</taxon>
        <taxon>Cytophagales</taxon>
        <taxon>Flammeovirgaceae</taxon>
        <taxon>Marinigracilibium</taxon>
    </lineage>
</organism>
<dbReference type="InterPro" id="IPR050556">
    <property type="entry name" value="Type_II_TA_system_RNase"/>
</dbReference>
<evidence type="ECO:0000256" key="5">
    <source>
        <dbReference type="ARBA" id="ARBA00022801"/>
    </source>
</evidence>
<dbReference type="Pfam" id="PF01850">
    <property type="entry name" value="PIN"/>
    <property type="match status" value="1"/>
</dbReference>
<keyword evidence="10" id="KW-1185">Reference proteome</keyword>
<keyword evidence="4" id="KW-0479">Metal-binding</keyword>
<gene>
    <name evidence="9" type="ORF">HH304_20355</name>
</gene>
<keyword evidence="2" id="KW-1277">Toxin-antitoxin system</keyword>
<dbReference type="SUPFAM" id="SSF88723">
    <property type="entry name" value="PIN domain-like"/>
    <property type="match status" value="1"/>
</dbReference>
<evidence type="ECO:0000256" key="6">
    <source>
        <dbReference type="ARBA" id="ARBA00022842"/>
    </source>
</evidence>
<dbReference type="GO" id="GO:0046872">
    <property type="term" value="F:metal ion binding"/>
    <property type="evidence" value="ECO:0007669"/>
    <property type="project" value="UniProtKB-KW"/>
</dbReference>
<keyword evidence="5" id="KW-0378">Hydrolase</keyword>
<dbReference type="GO" id="GO:0004518">
    <property type="term" value="F:nuclease activity"/>
    <property type="evidence" value="ECO:0007669"/>
    <property type="project" value="UniProtKB-KW"/>
</dbReference>
<dbReference type="EMBL" id="JABBNU010000016">
    <property type="protein sequence ID" value="NMM50773.1"/>
    <property type="molecule type" value="Genomic_DNA"/>
</dbReference>
<dbReference type="Gene3D" id="3.40.50.1010">
    <property type="entry name" value="5'-nuclease"/>
    <property type="match status" value="1"/>
</dbReference>
<dbReference type="Proteomes" id="UP000559010">
    <property type="component" value="Unassembled WGS sequence"/>
</dbReference>